<evidence type="ECO:0000313" key="2">
    <source>
        <dbReference type="Proteomes" id="UP000199290"/>
    </source>
</evidence>
<dbReference type="EMBL" id="FOYV01000001">
    <property type="protein sequence ID" value="SFR38511.1"/>
    <property type="molecule type" value="Genomic_DNA"/>
</dbReference>
<dbReference type="RefSeq" id="WP_091985002.1">
    <property type="nucleotide sequence ID" value="NZ_FOYV01000001.1"/>
</dbReference>
<dbReference type="InterPro" id="IPR013783">
    <property type="entry name" value="Ig-like_fold"/>
</dbReference>
<dbReference type="Gene3D" id="2.60.40.10">
    <property type="entry name" value="Immunoglobulins"/>
    <property type="match status" value="1"/>
</dbReference>
<proteinExistence type="predicted"/>
<dbReference type="InterPro" id="IPR038081">
    <property type="entry name" value="CalX-like_sf"/>
</dbReference>
<sequence length="913" mass="97504">MGADLSPRMSPVHRIAVAFLIVVGLAGCKTEKDPDQPTILGVPPTSAYLGVEYYYNFGAYGGEGILDYSLTNAPSWLALEDTSNKARQGIIMRGVPGLTGGSRGEADLGKTTGINLVTTDGSSFGTQPFDIDVKQNLVSLEVEAFKEGESGSSSASSQNHCTLPDLSTKGEHTFTINLYNDDGSVSGTQDVTATTRRVYAKVLLDKPSVTRVAIAFELRSEYDATNCEQGFNPPHQNCDHSAANLGDAIPGKDIVGLGSGSLPPRAESEQREIDYVTYEQDENGFYTRGVITLEPGITECYIPLEVIDDSFPEQAESLELALTEVRSGLAGLGSSNEGIDINLSIEDNEPSLALETVNGGVRDALNVGGVREYVARLSGERDRTIYAKLTDTEDSSARLSSEFVIERREGSNWVENDELVFPEGTNEVPFRIRVPEGSYSNPDFVDRFILLGINSDYQAGREDYARAQSENLIRISLNQLTSPLVLNNGDGFVATDFAMGHNGRSFVAGYDSQDNDRVQVRIYDQRGSQLQQVAVSSAGDSLVEPAAVISTVRRKVSEGDTKVDRFEFIVSYSTDQPVAGTSQQGAVDAVTSLYWYDSASNGGEYVETWTTRTGTSGNDHVRWAGIDEEGGYVVLAGETDGTFEGQTAAGGVDSFLQRIDTELDGNSQVPVVAWTRQAGSGNNDQVAGGSTETVTPLLFGSASGSVGGAPVIGGIDAFFYNTQSGSGNLNVYQVGSDADEPVSDGLLFGNLLWLTGSSTGLYGVSNPDEGDPELTREQASSDAGFLLGYSTIGQVRQAFSLNDDNDTATEQLRALAGFDGDLVVAGNSDGDFASQAATSGQKQAIIARLPVATNTNTGSAAFRNWRYQLAADNSGFLAVQTYRDDEIVTLARLGSDWRLLVFSPEGQLLTPLP</sequence>
<dbReference type="OrthoDB" id="6339802at2"/>
<evidence type="ECO:0000313" key="1">
    <source>
        <dbReference type="EMBL" id="SFR38511.1"/>
    </source>
</evidence>
<organism evidence="1 2">
    <name type="scientific">Marinobacter gudaonensis</name>
    <dbReference type="NCBI Taxonomy" id="375760"/>
    <lineage>
        <taxon>Bacteria</taxon>
        <taxon>Pseudomonadati</taxon>
        <taxon>Pseudomonadota</taxon>
        <taxon>Gammaproteobacteria</taxon>
        <taxon>Pseudomonadales</taxon>
        <taxon>Marinobacteraceae</taxon>
        <taxon>Marinobacter</taxon>
    </lineage>
</organism>
<reference evidence="2" key="1">
    <citation type="submission" date="2016-10" db="EMBL/GenBank/DDBJ databases">
        <authorList>
            <person name="Varghese N."/>
            <person name="Submissions S."/>
        </authorList>
    </citation>
    <scope>NUCLEOTIDE SEQUENCE [LARGE SCALE GENOMIC DNA]</scope>
    <source>
        <strain evidence="2">CGMCC 1.6294</strain>
    </source>
</reference>
<dbReference type="SUPFAM" id="SSF141072">
    <property type="entry name" value="CalX-like"/>
    <property type="match status" value="1"/>
</dbReference>
<name>A0A1I6G8Q0_9GAMM</name>
<protein>
    <submittedName>
        <fullName evidence="1">Uncharacterized protein</fullName>
    </submittedName>
</protein>
<dbReference type="AlphaFoldDB" id="A0A1I6G8Q0"/>
<dbReference type="STRING" id="375760.SAMN04488073_0204"/>
<dbReference type="Proteomes" id="UP000199290">
    <property type="component" value="Unassembled WGS sequence"/>
</dbReference>
<gene>
    <name evidence="1" type="ORF">SAMN04488073_0204</name>
</gene>
<keyword evidence="2" id="KW-1185">Reference proteome</keyword>
<accession>A0A1I6G8Q0</accession>